<accession>A0A4R5MR75</accession>
<dbReference type="PANTHER" id="PTHR39419:SF1">
    <property type="entry name" value="SLL0814 PROTEIN"/>
    <property type="match status" value="1"/>
</dbReference>
<evidence type="ECO:0000256" key="1">
    <source>
        <dbReference type="SAM" id="Phobius"/>
    </source>
</evidence>
<feature type="transmembrane region" description="Helical" evidence="1">
    <location>
        <begin position="198"/>
        <end position="217"/>
    </location>
</feature>
<keyword evidence="3" id="KW-1185">Reference proteome</keyword>
<feature type="transmembrane region" description="Helical" evidence="1">
    <location>
        <begin position="172"/>
        <end position="191"/>
    </location>
</feature>
<proteinExistence type="predicted"/>
<name>A0A4R5MR75_9SPHI</name>
<dbReference type="InterPro" id="IPR007354">
    <property type="entry name" value="CruF-like"/>
</dbReference>
<dbReference type="RefSeq" id="WP_133261022.1">
    <property type="nucleotide sequence ID" value="NZ_SJCY01000001.1"/>
</dbReference>
<keyword evidence="1" id="KW-1133">Transmembrane helix</keyword>
<feature type="transmembrane region" description="Helical" evidence="1">
    <location>
        <begin position="39"/>
        <end position="59"/>
    </location>
</feature>
<feature type="transmembrane region" description="Helical" evidence="1">
    <location>
        <begin position="12"/>
        <end position="33"/>
    </location>
</feature>
<reference evidence="2 3" key="1">
    <citation type="submission" date="2019-02" db="EMBL/GenBank/DDBJ databases">
        <title>Pedobacter sp. nov., a novel speices isolated from soil of pinguins habitat in Antarcitica.</title>
        <authorList>
            <person name="He R.-H."/>
        </authorList>
    </citation>
    <scope>NUCLEOTIDE SEQUENCE [LARGE SCALE GENOMIC DNA]</scope>
    <source>
        <strain evidence="2 3">E01020</strain>
    </source>
</reference>
<dbReference type="AlphaFoldDB" id="A0A4R5MR75"/>
<dbReference type="EMBL" id="SJCY01000001">
    <property type="protein sequence ID" value="TDG37929.1"/>
    <property type="molecule type" value="Genomic_DNA"/>
</dbReference>
<feature type="transmembrane region" description="Helical" evidence="1">
    <location>
        <begin position="100"/>
        <end position="122"/>
    </location>
</feature>
<comment type="caution">
    <text evidence="2">The sequence shown here is derived from an EMBL/GenBank/DDBJ whole genome shotgun (WGS) entry which is preliminary data.</text>
</comment>
<feature type="transmembrane region" description="Helical" evidence="1">
    <location>
        <begin position="66"/>
        <end position="88"/>
    </location>
</feature>
<dbReference type="Proteomes" id="UP000295668">
    <property type="component" value="Unassembled WGS sequence"/>
</dbReference>
<evidence type="ECO:0000313" key="3">
    <source>
        <dbReference type="Proteomes" id="UP000295668"/>
    </source>
</evidence>
<dbReference type="OrthoDB" id="9811293at2"/>
<protein>
    <submittedName>
        <fullName evidence="2">Carotenoid biosynthesis protein</fullName>
    </submittedName>
</protein>
<dbReference type="PANTHER" id="PTHR39419">
    <property type="entry name" value="SLL0814 PROTEIN"/>
    <property type="match status" value="1"/>
</dbReference>
<keyword evidence="1" id="KW-0812">Transmembrane</keyword>
<sequence length="218" mass="24800">MEGQTDQNDLKIKQLSVAIIIIFHSVGLLGFLIPVAQPYFTKLVPYHLLLMFAVIIFSYNADIKRFALFVTGVFICGYLVEVLGVHTGKIFGSYYYGDTLGYKIAAVPLLMGVNWVILIFSVGQMMKAFKIRNTIVASLIGGLCLIGLDFFLEPVAMKFNYWLWDYRDIPAQNFLAWFIVSVILLKFYYALGIKQQKYIGTTMFVAQLIFFAVLYFAI</sequence>
<feature type="transmembrane region" description="Helical" evidence="1">
    <location>
        <begin position="134"/>
        <end position="152"/>
    </location>
</feature>
<evidence type="ECO:0000313" key="2">
    <source>
        <dbReference type="EMBL" id="TDG37929.1"/>
    </source>
</evidence>
<dbReference type="Pfam" id="PF04240">
    <property type="entry name" value="Caroten_synth"/>
    <property type="match status" value="1"/>
</dbReference>
<keyword evidence="1" id="KW-0472">Membrane</keyword>
<organism evidence="2 3">
    <name type="scientific">Pedobacter changchengzhani</name>
    <dbReference type="NCBI Taxonomy" id="2529274"/>
    <lineage>
        <taxon>Bacteria</taxon>
        <taxon>Pseudomonadati</taxon>
        <taxon>Bacteroidota</taxon>
        <taxon>Sphingobacteriia</taxon>
        <taxon>Sphingobacteriales</taxon>
        <taxon>Sphingobacteriaceae</taxon>
        <taxon>Pedobacter</taxon>
    </lineage>
</organism>
<gene>
    <name evidence="2" type="ORF">EZJ43_02230</name>
</gene>